<dbReference type="HOGENOM" id="CLU_1736314_0_0_2"/>
<dbReference type="Pfam" id="PF07969">
    <property type="entry name" value="Amidohydro_3"/>
    <property type="match status" value="1"/>
</dbReference>
<evidence type="ECO:0000259" key="1">
    <source>
        <dbReference type="Pfam" id="PF07969"/>
    </source>
</evidence>
<dbReference type="PANTHER" id="PTHR32027">
    <property type="entry name" value="CYTOSINE DEAMINASE"/>
    <property type="match status" value="1"/>
</dbReference>
<dbReference type="KEGG" id="aho:Ahos_0418"/>
<organism evidence="2 3">
    <name type="scientific">Acidianus hospitalis (strain W1)</name>
    <dbReference type="NCBI Taxonomy" id="933801"/>
    <lineage>
        <taxon>Archaea</taxon>
        <taxon>Thermoproteota</taxon>
        <taxon>Thermoprotei</taxon>
        <taxon>Sulfolobales</taxon>
        <taxon>Sulfolobaceae</taxon>
        <taxon>Acidianus</taxon>
    </lineage>
</organism>
<sequence length="150" mass="17239">MYNEWLPVAFSLEGYPKRRGNAPIKEMMKFNVNVALGHDCIMDPWYPLGTGNMLQVLFMAIHMDQLTGVEELLNSINLITFNSAKAWRVKNYGIKEGNDANLLITNADDVIDLFRFMEPPKFVIKKGKIIAKDGKYVLFNGKWEEVKRKP</sequence>
<dbReference type="InterPro" id="IPR032466">
    <property type="entry name" value="Metal_Hydrolase"/>
</dbReference>
<dbReference type="GO" id="GO:0016814">
    <property type="term" value="F:hydrolase activity, acting on carbon-nitrogen (but not peptide) bonds, in cyclic amidines"/>
    <property type="evidence" value="ECO:0007669"/>
    <property type="project" value="TreeGrafter"/>
</dbReference>
<gene>
    <name evidence="2" type="ordered locus">Ahos_0418</name>
</gene>
<dbReference type="eggNOG" id="arCOG00697">
    <property type="taxonomic scope" value="Archaea"/>
</dbReference>
<feature type="domain" description="Amidohydrolase 3" evidence="1">
    <location>
        <begin position="14"/>
        <end position="130"/>
    </location>
</feature>
<protein>
    <submittedName>
        <fullName evidence="2">Amidohydrolase 3</fullName>
    </submittedName>
</protein>
<proteinExistence type="predicted"/>
<accession>F4B5U1</accession>
<name>F4B5U1_ACIHW</name>
<dbReference type="PANTHER" id="PTHR32027:SF0">
    <property type="entry name" value="CYTOSINE DEAMINASE"/>
    <property type="match status" value="1"/>
</dbReference>
<dbReference type="Gene3D" id="3.20.20.140">
    <property type="entry name" value="Metal-dependent hydrolases"/>
    <property type="match status" value="1"/>
</dbReference>
<dbReference type="InterPro" id="IPR052349">
    <property type="entry name" value="Metallo-hydrolase_Enzymes"/>
</dbReference>
<reference evidence="2 3" key="1">
    <citation type="journal article" date="2011" name="Extremophiles">
        <title>Genomic analysis of Acidianus hospitalis W1 a host for studying crenarchaeal virus and plasmid life cycles.</title>
        <authorList>
            <person name="You X.Y."/>
            <person name="Liu C."/>
            <person name="Wang S.Y."/>
            <person name="Jiang C.Y."/>
            <person name="Shah S.A."/>
            <person name="Prangishvili D."/>
            <person name="She Q."/>
            <person name="Liu S.J."/>
            <person name="Garrett R.A."/>
        </authorList>
    </citation>
    <scope>NUCLEOTIDE SEQUENCE [LARGE SCALE GENOMIC DNA]</scope>
    <source>
        <strain evidence="2 3">W1</strain>
    </source>
</reference>
<dbReference type="STRING" id="933801.Ahos_0418"/>
<reference key="2">
    <citation type="journal article" date="2011" name="Extremophiles">
        <title>Genomic analyses of Acidianus hospitalis W1 a host for studying crenarchaeal virus and plasmid life cycles.</title>
        <authorList>
            <person name="You X.Y."/>
            <person name="Liu C."/>
            <person name="Wang S.Y."/>
            <person name="Jiang C.Y."/>
            <person name="Shah S.A."/>
            <person name="Prangishvili D."/>
            <person name="Liu S.J."/>
            <person name="Garrett R.A."/>
        </authorList>
    </citation>
    <scope>NUCLEOTIDE SEQUENCE</scope>
    <source>
        <strain>W1</strain>
    </source>
</reference>
<evidence type="ECO:0000313" key="3">
    <source>
        <dbReference type="Proteomes" id="UP000008458"/>
    </source>
</evidence>
<dbReference type="SUPFAM" id="SSF51556">
    <property type="entry name" value="Metallo-dependent hydrolases"/>
    <property type="match status" value="1"/>
</dbReference>
<dbReference type="Proteomes" id="UP000008458">
    <property type="component" value="Chromosome"/>
</dbReference>
<evidence type="ECO:0000313" key="2">
    <source>
        <dbReference type="EMBL" id="AEE93306.1"/>
    </source>
</evidence>
<keyword evidence="3" id="KW-1185">Reference proteome</keyword>
<dbReference type="AlphaFoldDB" id="F4B5U1"/>
<dbReference type="EMBL" id="CP002535">
    <property type="protein sequence ID" value="AEE93306.1"/>
    <property type="molecule type" value="Genomic_DNA"/>
</dbReference>
<dbReference type="InterPro" id="IPR013108">
    <property type="entry name" value="Amidohydro_3"/>
</dbReference>